<name>A0A4Y2CHS4_ARAVE</name>
<dbReference type="OrthoDB" id="8194935at2759"/>
<dbReference type="EMBL" id="BGPR01000194">
    <property type="protein sequence ID" value="GBM03729.1"/>
    <property type="molecule type" value="Genomic_DNA"/>
</dbReference>
<dbReference type="InterPro" id="IPR036397">
    <property type="entry name" value="RNaseH_sf"/>
</dbReference>
<evidence type="ECO:0000259" key="1">
    <source>
        <dbReference type="PROSITE" id="PS50994"/>
    </source>
</evidence>
<dbReference type="InterPro" id="IPR012337">
    <property type="entry name" value="RNaseH-like_sf"/>
</dbReference>
<dbReference type="GO" id="GO:0042575">
    <property type="term" value="C:DNA polymerase complex"/>
    <property type="evidence" value="ECO:0007669"/>
    <property type="project" value="UniProtKB-ARBA"/>
</dbReference>
<dbReference type="PANTHER" id="PTHR47331">
    <property type="entry name" value="PHD-TYPE DOMAIN-CONTAINING PROTEIN"/>
    <property type="match status" value="1"/>
</dbReference>
<dbReference type="InterPro" id="IPR008042">
    <property type="entry name" value="Retrotrans_Pao"/>
</dbReference>
<dbReference type="Pfam" id="PF18701">
    <property type="entry name" value="DUF5641"/>
    <property type="match status" value="1"/>
</dbReference>
<dbReference type="InterPro" id="IPR040676">
    <property type="entry name" value="DUF5641"/>
</dbReference>
<evidence type="ECO:0000313" key="3">
    <source>
        <dbReference type="Proteomes" id="UP000499080"/>
    </source>
</evidence>
<dbReference type="CDD" id="cd00303">
    <property type="entry name" value="retropepsin_like"/>
    <property type="match status" value="1"/>
</dbReference>
<dbReference type="GO" id="GO:0003676">
    <property type="term" value="F:nucleic acid binding"/>
    <property type="evidence" value="ECO:0007669"/>
    <property type="project" value="InterPro"/>
</dbReference>
<dbReference type="Pfam" id="PF05380">
    <property type="entry name" value="Peptidase_A17"/>
    <property type="match status" value="1"/>
</dbReference>
<dbReference type="PROSITE" id="PS50994">
    <property type="entry name" value="INTEGRASE"/>
    <property type="match status" value="1"/>
</dbReference>
<feature type="domain" description="Integrase catalytic" evidence="1">
    <location>
        <begin position="1107"/>
        <end position="1291"/>
    </location>
</feature>
<organism evidence="2 3">
    <name type="scientific">Araneus ventricosus</name>
    <name type="common">Orbweaver spider</name>
    <name type="synonym">Epeira ventricosa</name>
    <dbReference type="NCBI Taxonomy" id="182803"/>
    <lineage>
        <taxon>Eukaryota</taxon>
        <taxon>Metazoa</taxon>
        <taxon>Ecdysozoa</taxon>
        <taxon>Arthropoda</taxon>
        <taxon>Chelicerata</taxon>
        <taxon>Arachnida</taxon>
        <taxon>Araneae</taxon>
        <taxon>Araneomorphae</taxon>
        <taxon>Entelegynae</taxon>
        <taxon>Araneoidea</taxon>
        <taxon>Araneidae</taxon>
        <taxon>Araneus</taxon>
    </lineage>
</organism>
<dbReference type="SUPFAM" id="SSF56672">
    <property type="entry name" value="DNA/RNA polymerases"/>
    <property type="match status" value="1"/>
</dbReference>
<dbReference type="Gene3D" id="2.40.70.10">
    <property type="entry name" value="Acid Proteases"/>
    <property type="match status" value="1"/>
</dbReference>
<proteinExistence type="predicted"/>
<evidence type="ECO:0000313" key="2">
    <source>
        <dbReference type="EMBL" id="GBM03729.1"/>
    </source>
</evidence>
<dbReference type="InterPro" id="IPR043502">
    <property type="entry name" value="DNA/RNA_pol_sf"/>
</dbReference>
<accession>A0A4Y2CHS4</accession>
<dbReference type="PANTHER" id="PTHR47331:SF1">
    <property type="entry name" value="GAG-LIKE PROTEIN"/>
    <property type="match status" value="1"/>
</dbReference>
<dbReference type="InterPro" id="IPR001584">
    <property type="entry name" value="Integrase_cat-core"/>
</dbReference>
<protein>
    <recommendedName>
        <fullName evidence="1">Integrase catalytic domain-containing protein</fullName>
    </recommendedName>
</protein>
<dbReference type="SUPFAM" id="SSF53098">
    <property type="entry name" value="Ribonuclease H-like"/>
    <property type="match status" value="1"/>
</dbReference>
<dbReference type="GO" id="GO:0015074">
    <property type="term" value="P:DNA integration"/>
    <property type="evidence" value="ECO:0007669"/>
    <property type="project" value="InterPro"/>
</dbReference>
<comment type="caution">
    <text evidence="2">The sequence shown here is derived from an EMBL/GenBank/DDBJ whole genome shotgun (WGS) entry which is preliminary data.</text>
</comment>
<dbReference type="Proteomes" id="UP000499080">
    <property type="component" value="Unassembled WGS sequence"/>
</dbReference>
<dbReference type="InterPro" id="IPR021109">
    <property type="entry name" value="Peptidase_aspartic_dom_sf"/>
</dbReference>
<dbReference type="Gene3D" id="3.30.420.10">
    <property type="entry name" value="Ribonuclease H-like superfamily/Ribonuclease H"/>
    <property type="match status" value="1"/>
</dbReference>
<dbReference type="GO" id="GO:0071897">
    <property type="term" value="P:DNA biosynthetic process"/>
    <property type="evidence" value="ECO:0007669"/>
    <property type="project" value="UniProtKB-ARBA"/>
</dbReference>
<gene>
    <name evidence="2" type="ORF">AVEN_134948_1</name>
</gene>
<sequence length="1416" mass="160021">MSIPALQSDSASSVLNLIDTTYECVRSLQTLGYEVEQLAEGHNARICKSKGNCKKCFKRHNTLIHFDQGRNSTSFGTTSVNIRDEVNLEPSQQVSNHSSLNPAANAFQMFPNNDSSFGSPLLLGERSSYGDAEKCVLLSTATLLISNSAGESLPVKAILDSGACCNLISENLVGLLGVERQKTDAVISCLNGASVRVKTQLKTDISNLTGDYIRKIDFLVVPKITGVTPSKCLDISALNLPRNITLADPHFHKPRKIDLLLGNEYFCEFLRPGQCRVPNSQLILQNSVFGFLASGSLNVTGNQSSRVIQCKLIANLEDLHKDMTKFWELEKIEKPLKSVEEDKCEEHFLKTYSRNSEGRYVVQLPLKKDPECLGESKTSALGSLNSLWRRLSKHPELLSLYRDFMQEYEALGHMDLVTDNNEPSTSYYLPHHGVFKPDKTSTKLRVVFNASALSSNGLSLNDIQMNGGLTQEDLFSIMLRFRKHKFVFSADNRKMYRMILVDPQQRDLQRIVWKNGENDTVKNYKLNTVTYGTTSAPYLATRVLHQLVKDEGQCFPLAATVLDSDFYMDDVLTGGYSLEEVRELQIQLIRLVARAGMELHKWRTNASNLRSNISEEKEYSFSCSSETKALGILWDRLTDCFSFKVLPSPQNTKRAVLSNIARIFDPLGLLGPVITVAKIFLQRLWKLKIDLNDSLPEREAEEWERFLNSLHSINQLCIPRHVLCEFPEKLEVHGFADASERAYGAVVYLKSSAGERNCVRLLCSKSRVAPLKSISVPKLELCAALLLAQLVKRVLCAIKLEISDVYLWSDSTIVLAWIQHEPWELKTFVANRIAAIQELTKKEQWFHVSSGNIPADVLSRGLASEKLCNNELWWTGPSFLQADFPVPMSTPNSNDDVYLSEFKTSKPIFLTLNAKEKELFIDCLLSVTNSYLKLIRVMSFIFRFIFNSRNPHSLRSGPLTDDELKVASEYLIKEVQVREFSKEISALKKGNSIPKGSNLRNLNPFIDSNGILRVGGRLEYSNLTDNQKHPIILPKSHRLTKLIFVYFHLQNLHVGPQGLLCAVRQKFWPIHGHNLSRKIVNDCITCFRIKPVVANQIMGNLPAERITPTFPFNVCGVDFIGPFLVKPVAQRRITARKMYVAIFVCFVTKGVHFELVTDLTSEAFIACLTRFFARRGKSSIVYSDNATNFVGAQSELKRLSDMLKKPDENVSAYLASEEIRRKFSPPRSPNFGGSYEAGVKSFKYHFRRVIKNTKVSIEEILTIISQIEGILNSRPLTPLSCDPTDLSVLTAGHFLIGRPITSVVEPEIIDTPDNRLSRWQRTTKVVQFIWKRWHRDYLNHLQQRSKWQFEKNVLKIGSLVLLKEDNLPPYKWVIGRVKDVIPGSDGKIRVANVQTQSGLYRRGISKICVLPMNSNE</sequence>
<keyword evidence="3" id="KW-1185">Reference proteome</keyword>
<reference evidence="2 3" key="1">
    <citation type="journal article" date="2019" name="Sci. Rep.">
        <title>Orb-weaving spider Araneus ventricosus genome elucidates the spidroin gene catalogue.</title>
        <authorList>
            <person name="Kono N."/>
            <person name="Nakamura H."/>
            <person name="Ohtoshi R."/>
            <person name="Moran D.A.P."/>
            <person name="Shinohara A."/>
            <person name="Yoshida Y."/>
            <person name="Fujiwara M."/>
            <person name="Mori M."/>
            <person name="Tomita M."/>
            <person name="Arakawa K."/>
        </authorList>
    </citation>
    <scope>NUCLEOTIDE SEQUENCE [LARGE SCALE GENOMIC DNA]</scope>
</reference>